<evidence type="ECO:0000256" key="3">
    <source>
        <dbReference type="ARBA" id="ARBA00004065"/>
    </source>
</evidence>
<dbReference type="Pfam" id="PF01351">
    <property type="entry name" value="RNase_HII"/>
    <property type="match status" value="1"/>
</dbReference>
<keyword evidence="11 14" id="KW-0255">Endonuclease</keyword>
<dbReference type="PROSITE" id="PS51975">
    <property type="entry name" value="RNASE_H_2"/>
    <property type="match status" value="1"/>
</dbReference>
<comment type="cofactor">
    <cofactor evidence="2">
        <name>Mg(2+)</name>
        <dbReference type="ChEBI" id="CHEBI:18420"/>
    </cofactor>
</comment>
<dbReference type="GO" id="GO:0006298">
    <property type="term" value="P:mismatch repair"/>
    <property type="evidence" value="ECO:0007669"/>
    <property type="project" value="TreeGrafter"/>
</dbReference>
<evidence type="ECO:0000313" key="18">
    <source>
        <dbReference type="EMBL" id="HIU48243.1"/>
    </source>
</evidence>
<protein>
    <recommendedName>
        <fullName evidence="7 14">Ribonuclease HII</fullName>
        <shortName evidence="14">RNase HII</shortName>
        <ecNumber evidence="6 14">3.1.26.4</ecNumber>
    </recommendedName>
</protein>
<dbReference type="Gene3D" id="3.30.420.10">
    <property type="entry name" value="Ribonuclease H-like superfamily/Ribonuclease H"/>
    <property type="match status" value="1"/>
</dbReference>
<comment type="similarity">
    <text evidence="5 14 16">Belongs to the RNase HII family.</text>
</comment>
<reference evidence="18" key="2">
    <citation type="journal article" date="2021" name="PeerJ">
        <title>Extensive microbial diversity within the chicken gut microbiome revealed by metagenomics and culture.</title>
        <authorList>
            <person name="Gilroy R."/>
            <person name="Ravi A."/>
            <person name="Getino M."/>
            <person name="Pursley I."/>
            <person name="Horton D.L."/>
            <person name="Alikhan N.F."/>
            <person name="Baker D."/>
            <person name="Gharbi K."/>
            <person name="Hall N."/>
            <person name="Watson M."/>
            <person name="Adriaenssens E.M."/>
            <person name="Foster-Nyarko E."/>
            <person name="Jarju S."/>
            <person name="Secka A."/>
            <person name="Antonio M."/>
            <person name="Oren A."/>
            <person name="Chaudhuri R.R."/>
            <person name="La Ragione R."/>
            <person name="Hildebrand F."/>
            <person name="Pallen M.J."/>
        </authorList>
    </citation>
    <scope>NUCLEOTIDE SEQUENCE</scope>
    <source>
        <strain evidence="18">ChiSjej4B22-9803</strain>
    </source>
</reference>
<dbReference type="HAMAP" id="MF_00052_B">
    <property type="entry name" value="RNase_HII_B"/>
    <property type="match status" value="1"/>
</dbReference>
<feature type="binding site" evidence="14 15">
    <location>
        <position position="36"/>
    </location>
    <ligand>
        <name>a divalent metal cation</name>
        <dbReference type="ChEBI" id="CHEBI:60240"/>
    </ligand>
</feature>
<evidence type="ECO:0000256" key="4">
    <source>
        <dbReference type="ARBA" id="ARBA00004496"/>
    </source>
</evidence>
<dbReference type="InterPro" id="IPR001352">
    <property type="entry name" value="RNase_HII/HIII"/>
</dbReference>
<dbReference type="GO" id="GO:0003723">
    <property type="term" value="F:RNA binding"/>
    <property type="evidence" value="ECO:0007669"/>
    <property type="project" value="UniProtKB-UniRule"/>
</dbReference>
<comment type="catalytic activity">
    <reaction evidence="1 14 15 16">
        <text>Endonucleolytic cleavage to 5'-phosphomonoester.</text>
        <dbReference type="EC" id="3.1.26.4"/>
    </reaction>
</comment>
<proteinExistence type="inferred from homology"/>
<dbReference type="EC" id="3.1.26.4" evidence="6 14"/>
<evidence type="ECO:0000259" key="17">
    <source>
        <dbReference type="PROSITE" id="PS51975"/>
    </source>
</evidence>
<dbReference type="InterPro" id="IPR024567">
    <property type="entry name" value="RNase_HII/HIII_dom"/>
</dbReference>
<accession>A0A9D1LUE1</accession>
<organism evidence="18 19">
    <name type="scientific">Candidatus Avimonoglobus intestinipullorum</name>
    <dbReference type="NCBI Taxonomy" id="2840699"/>
    <lineage>
        <taxon>Bacteria</taxon>
        <taxon>Bacillati</taxon>
        <taxon>Bacillota</taxon>
        <taxon>Clostridia</taxon>
        <taxon>Eubacteriales</taxon>
        <taxon>Candidatus Avimonoglobus</taxon>
    </lineage>
</organism>
<evidence type="ECO:0000256" key="8">
    <source>
        <dbReference type="ARBA" id="ARBA00022490"/>
    </source>
</evidence>
<evidence type="ECO:0000256" key="5">
    <source>
        <dbReference type="ARBA" id="ARBA00007383"/>
    </source>
</evidence>
<evidence type="ECO:0000256" key="11">
    <source>
        <dbReference type="ARBA" id="ARBA00022759"/>
    </source>
</evidence>
<keyword evidence="9 14" id="KW-0540">Nuclease</keyword>
<feature type="binding site" evidence="14 15">
    <location>
        <position position="127"/>
    </location>
    <ligand>
        <name>a divalent metal cation</name>
        <dbReference type="ChEBI" id="CHEBI:60240"/>
    </ligand>
</feature>
<name>A0A9D1LUE1_9FIRM</name>
<dbReference type="GO" id="GO:0032299">
    <property type="term" value="C:ribonuclease H2 complex"/>
    <property type="evidence" value="ECO:0007669"/>
    <property type="project" value="TreeGrafter"/>
</dbReference>
<feature type="binding site" evidence="14 15">
    <location>
        <position position="35"/>
    </location>
    <ligand>
        <name>a divalent metal cation</name>
        <dbReference type="ChEBI" id="CHEBI:60240"/>
    </ligand>
</feature>
<comment type="caution">
    <text evidence="18">The sequence shown here is derived from an EMBL/GenBank/DDBJ whole genome shotgun (WGS) entry which is preliminary data.</text>
</comment>
<dbReference type="CDD" id="cd07182">
    <property type="entry name" value="RNase_HII_bacteria_HII_like"/>
    <property type="match status" value="1"/>
</dbReference>
<evidence type="ECO:0000256" key="15">
    <source>
        <dbReference type="PROSITE-ProRule" id="PRU01319"/>
    </source>
</evidence>
<dbReference type="GO" id="GO:0030145">
    <property type="term" value="F:manganese ion binding"/>
    <property type="evidence" value="ECO:0007669"/>
    <property type="project" value="UniProtKB-UniRule"/>
</dbReference>
<dbReference type="NCBIfam" id="NF000595">
    <property type="entry name" value="PRK00015.1-3"/>
    <property type="match status" value="1"/>
</dbReference>
<feature type="domain" description="RNase H type-2" evidence="17">
    <location>
        <begin position="29"/>
        <end position="218"/>
    </location>
</feature>
<reference evidence="18" key="1">
    <citation type="submission" date="2020-10" db="EMBL/GenBank/DDBJ databases">
        <authorList>
            <person name="Gilroy R."/>
        </authorList>
    </citation>
    <scope>NUCLEOTIDE SEQUENCE</scope>
    <source>
        <strain evidence="18">ChiSjej4B22-9803</strain>
    </source>
</reference>
<dbReference type="SUPFAM" id="SSF53098">
    <property type="entry name" value="Ribonuclease H-like"/>
    <property type="match status" value="1"/>
</dbReference>
<evidence type="ECO:0000256" key="14">
    <source>
        <dbReference type="HAMAP-Rule" id="MF_00052"/>
    </source>
</evidence>
<comment type="function">
    <text evidence="3 14 16">Endonuclease that specifically degrades the RNA of RNA-DNA hybrids.</text>
</comment>
<evidence type="ECO:0000313" key="19">
    <source>
        <dbReference type="Proteomes" id="UP000824111"/>
    </source>
</evidence>
<sequence>MAKLTAAEESERQERLWEPEREWMAKGYALVAGVDEAGRGPLAGPVYAAAVILPQGAVIDGINDSKKLTEKKREELYGVITSVALDYCIASVDEKTIDDINILNATFLAMNNAVNGLGHRPDFVLIDGNCIRGMELPHETLVKGDARSISIAAASVLAKVARDRYITEIGRQYPEYGFEKHKGYGTKAHYEALQKYGPSPVHRRTFLKKLGKHDGEEKNW</sequence>
<dbReference type="NCBIfam" id="NF000594">
    <property type="entry name" value="PRK00015.1-1"/>
    <property type="match status" value="1"/>
</dbReference>
<keyword evidence="8 14" id="KW-0963">Cytoplasm</keyword>
<keyword evidence="12 14" id="KW-0378">Hydrolase</keyword>
<comment type="cofactor">
    <cofactor evidence="14 15">
        <name>Mn(2+)</name>
        <dbReference type="ChEBI" id="CHEBI:29035"/>
    </cofactor>
    <cofactor evidence="14 15">
        <name>Mg(2+)</name>
        <dbReference type="ChEBI" id="CHEBI:18420"/>
    </cofactor>
    <text evidence="14 15">Manganese or magnesium. Binds 1 divalent metal ion per monomer in the absence of substrate. May bind a second metal ion after substrate binding.</text>
</comment>
<dbReference type="Proteomes" id="UP000824111">
    <property type="component" value="Unassembled WGS sequence"/>
</dbReference>
<keyword evidence="10 14" id="KW-0479">Metal-binding</keyword>
<evidence type="ECO:0000256" key="9">
    <source>
        <dbReference type="ARBA" id="ARBA00022722"/>
    </source>
</evidence>
<dbReference type="InterPro" id="IPR022898">
    <property type="entry name" value="RNase_HII"/>
</dbReference>
<gene>
    <name evidence="14" type="primary">rnhB</name>
    <name evidence="18" type="ORF">IAB04_02655</name>
</gene>
<dbReference type="GO" id="GO:0004523">
    <property type="term" value="F:RNA-DNA hybrid ribonuclease activity"/>
    <property type="evidence" value="ECO:0007669"/>
    <property type="project" value="UniProtKB-UniRule"/>
</dbReference>
<dbReference type="GO" id="GO:0005737">
    <property type="term" value="C:cytoplasm"/>
    <property type="evidence" value="ECO:0007669"/>
    <property type="project" value="UniProtKB-SubCell"/>
</dbReference>
<dbReference type="InterPro" id="IPR036397">
    <property type="entry name" value="RNaseH_sf"/>
</dbReference>
<evidence type="ECO:0000256" key="13">
    <source>
        <dbReference type="ARBA" id="ARBA00023211"/>
    </source>
</evidence>
<dbReference type="FunFam" id="3.30.420.10:FF:000006">
    <property type="entry name" value="Ribonuclease HII"/>
    <property type="match status" value="1"/>
</dbReference>
<dbReference type="GO" id="GO:0043137">
    <property type="term" value="P:DNA replication, removal of RNA primer"/>
    <property type="evidence" value="ECO:0007669"/>
    <property type="project" value="TreeGrafter"/>
</dbReference>
<dbReference type="InterPro" id="IPR012337">
    <property type="entry name" value="RNaseH-like_sf"/>
</dbReference>
<evidence type="ECO:0000256" key="2">
    <source>
        <dbReference type="ARBA" id="ARBA00001946"/>
    </source>
</evidence>
<dbReference type="PANTHER" id="PTHR10954:SF18">
    <property type="entry name" value="RIBONUCLEASE HII"/>
    <property type="match status" value="1"/>
</dbReference>
<comment type="subcellular location">
    <subcellularLocation>
        <location evidence="4 14">Cytoplasm</location>
    </subcellularLocation>
</comment>
<evidence type="ECO:0000256" key="12">
    <source>
        <dbReference type="ARBA" id="ARBA00022801"/>
    </source>
</evidence>
<evidence type="ECO:0000256" key="6">
    <source>
        <dbReference type="ARBA" id="ARBA00012180"/>
    </source>
</evidence>
<dbReference type="EMBL" id="DVND01000068">
    <property type="protein sequence ID" value="HIU48243.1"/>
    <property type="molecule type" value="Genomic_DNA"/>
</dbReference>
<keyword evidence="13 14" id="KW-0464">Manganese</keyword>
<evidence type="ECO:0000256" key="10">
    <source>
        <dbReference type="ARBA" id="ARBA00022723"/>
    </source>
</evidence>
<dbReference type="AlphaFoldDB" id="A0A9D1LUE1"/>
<evidence type="ECO:0000256" key="1">
    <source>
        <dbReference type="ARBA" id="ARBA00000077"/>
    </source>
</evidence>
<evidence type="ECO:0000256" key="7">
    <source>
        <dbReference type="ARBA" id="ARBA00019179"/>
    </source>
</evidence>
<evidence type="ECO:0000256" key="16">
    <source>
        <dbReference type="RuleBase" id="RU003515"/>
    </source>
</evidence>
<dbReference type="PANTHER" id="PTHR10954">
    <property type="entry name" value="RIBONUCLEASE H2 SUBUNIT A"/>
    <property type="match status" value="1"/>
</dbReference>